<name>A0ABU6NZP9_9BACI</name>
<protein>
    <submittedName>
        <fullName evidence="1">Uncharacterized protein</fullName>
    </submittedName>
</protein>
<dbReference type="EMBL" id="JARTFS010000012">
    <property type="protein sequence ID" value="MED4402593.1"/>
    <property type="molecule type" value="Genomic_DNA"/>
</dbReference>
<accession>A0ABU6NZP9</accession>
<proteinExistence type="predicted"/>
<sequence>MFIIVRTINGAKEILKDSNSLFAKTFNEFSAAQALVQKLNQHTNSPVQWSVERK</sequence>
<evidence type="ECO:0000313" key="1">
    <source>
        <dbReference type="EMBL" id="MED4402593.1"/>
    </source>
</evidence>
<gene>
    <name evidence="1" type="ORF">P9271_14845</name>
</gene>
<evidence type="ECO:0000313" key="2">
    <source>
        <dbReference type="Proteomes" id="UP001342826"/>
    </source>
</evidence>
<reference evidence="1 2" key="1">
    <citation type="submission" date="2023-03" db="EMBL/GenBank/DDBJ databases">
        <title>Bacillus Genome Sequencing.</title>
        <authorList>
            <person name="Dunlap C."/>
        </authorList>
    </citation>
    <scope>NUCLEOTIDE SEQUENCE [LARGE SCALE GENOMIC DNA]</scope>
    <source>
        <strain evidence="1 2">NRS-1717</strain>
    </source>
</reference>
<dbReference type="RefSeq" id="WP_156483551.1">
    <property type="nucleotide sequence ID" value="NZ_JARTFQ010000005.1"/>
</dbReference>
<keyword evidence="2" id="KW-1185">Reference proteome</keyword>
<dbReference type="GeneID" id="301143453"/>
<dbReference type="Proteomes" id="UP001342826">
    <property type="component" value="Unassembled WGS sequence"/>
</dbReference>
<organism evidence="1 2">
    <name type="scientific">Metabacillus fastidiosus</name>
    <dbReference type="NCBI Taxonomy" id="1458"/>
    <lineage>
        <taxon>Bacteria</taxon>
        <taxon>Bacillati</taxon>
        <taxon>Bacillota</taxon>
        <taxon>Bacilli</taxon>
        <taxon>Bacillales</taxon>
        <taxon>Bacillaceae</taxon>
        <taxon>Metabacillus</taxon>
    </lineage>
</organism>
<comment type="caution">
    <text evidence="1">The sequence shown here is derived from an EMBL/GenBank/DDBJ whole genome shotgun (WGS) entry which is preliminary data.</text>
</comment>